<feature type="non-terminal residue" evidence="1">
    <location>
        <position position="123"/>
    </location>
</feature>
<dbReference type="EMBL" id="CM043786">
    <property type="protein sequence ID" value="KAI4831456.1"/>
    <property type="molecule type" value="Genomic_DNA"/>
</dbReference>
<proteinExistence type="predicted"/>
<name>A0ACB9XWV3_CHAAC</name>
<comment type="caution">
    <text evidence="1">The sequence shown here is derived from an EMBL/GenBank/DDBJ whole genome shotgun (WGS) entry which is preliminary data.</text>
</comment>
<gene>
    <name evidence="1" type="ORF">KUCAC02_000997</name>
</gene>
<evidence type="ECO:0000313" key="2">
    <source>
        <dbReference type="Proteomes" id="UP001057452"/>
    </source>
</evidence>
<keyword evidence="2" id="KW-1185">Reference proteome</keyword>
<evidence type="ECO:0000313" key="1">
    <source>
        <dbReference type="EMBL" id="KAI4831456.1"/>
    </source>
</evidence>
<dbReference type="Proteomes" id="UP001057452">
    <property type="component" value="Chromosome 2"/>
</dbReference>
<sequence>MTGLLCITALTNEHSNQGEPKDQCVHMCGGNLQKQKEGGGEPGIRAESHQENLHRDPTTQSDQAESRSCSLSSTSPTQTLHPSPKGDSCHLASVEQIVHVVFDIQDKLSQLGQMEPDFLTALF</sequence>
<reference evidence="1" key="1">
    <citation type="submission" date="2022-05" db="EMBL/GenBank/DDBJ databases">
        <title>Chromosome-level genome of Chaenocephalus aceratus.</title>
        <authorList>
            <person name="Park H."/>
        </authorList>
    </citation>
    <scope>NUCLEOTIDE SEQUENCE</scope>
    <source>
        <strain evidence="1">KU_202001</strain>
    </source>
</reference>
<protein>
    <submittedName>
        <fullName evidence="1">Uncharacterized protein</fullName>
    </submittedName>
</protein>
<accession>A0ACB9XWV3</accession>
<organism evidence="1 2">
    <name type="scientific">Chaenocephalus aceratus</name>
    <name type="common">Blackfin icefish</name>
    <name type="synonym">Chaenichthys aceratus</name>
    <dbReference type="NCBI Taxonomy" id="36190"/>
    <lineage>
        <taxon>Eukaryota</taxon>
        <taxon>Metazoa</taxon>
        <taxon>Chordata</taxon>
        <taxon>Craniata</taxon>
        <taxon>Vertebrata</taxon>
        <taxon>Euteleostomi</taxon>
        <taxon>Actinopterygii</taxon>
        <taxon>Neopterygii</taxon>
        <taxon>Teleostei</taxon>
        <taxon>Neoteleostei</taxon>
        <taxon>Acanthomorphata</taxon>
        <taxon>Eupercaria</taxon>
        <taxon>Perciformes</taxon>
        <taxon>Notothenioidei</taxon>
        <taxon>Channichthyidae</taxon>
        <taxon>Chaenocephalus</taxon>
    </lineage>
</organism>